<dbReference type="PANTHER" id="PTHR15454:SF69">
    <property type="entry name" value="SERINE_THREONINE-PROTEIN KINASE 11-INTERACTING PROTEIN"/>
    <property type="match status" value="1"/>
</dbReference>
<dbReference type="AlphaFoldDB" id="A0AAV9CJW5"/>
<feature type="compositionally biased region" description="Basic and acidic residues" evidence="5">
    <location>
        <begin position="726"/>
        <end position="741"/>
    </location>
</feature>
<comment type="subcellular location">
    <subcellularLocation>
        <location evidence="1">Cytoplasm</location>
    </subcellularLocation>
</comment>
<feature type="region of interest" description="Disordered" evidence="5">
    <location>
        <begin position="508"/>
        <end position="556"/>
    </location>
</feature>
<comment type="caution">
    <text evidence="6">The sequence shown here is derived from an EMBL/GenBank/DDBJ whole genome shotgun (WGS) entry which is preliminary data.</text>
</comment>
<dbReference type="InterPro" id="IPR001611">
    <property type="entry name" value="Leu-rich_rpt"/>
</dbReference>
<dbReference type="Gene3D" id="3.80.10.10">
    <property type="entry name" value="Ribonuclease Inhibitor"/>
    <property type="match status" value="1"/>
</dbReference>
<keyword evidence="2" id="KW-0963">Cytoplasm</keyword>
<keyword evidence="4" id="KW-0677">Repeat</keyword>
<dbReference type="EMBL" id="JAUJYO010000019">
    <property type="protein sequence ID" value="KAK1288367.1"/>
    <property type="molecule type" value="Genomic_DNA"/>
</dbReference>
<feature type="region of interest" description="Disordered" evidence="5">
    <location>
        <begin position="364"/>
        <end position="389"/>
    </location>
</feature>
<evidence type="ECO:0000313" key="7">
    <source>
        <dbReference type="Proteomes" id="UP001180020"/>
    </source>
</evidence>
<accession>A0AAV9CJW5</accession>
<reference evidence="6" key="1">
    <citation type="journal article" date="2023" name="Nat. Commun.">
        <title>Diploid and tetraploid genomes of Acorus and the evolution of monocots.</title>
        <authorList>
            <person name="Ma L."/>
            <person name="Liu K.W."/>
            <person name="Li Z."/>
            <person name="Hsiao Y.Y."/>
            <person name="Qi Y."/>
            <person name="Fu T."/>
            <person name="Tang G.D."/>
            <person name="Zhang D."/>
            <person name="Sun W.H."/>
            <person name="Liu D.K."/>
            <person name="Li Y."/>
            <person name="Chen G.Z."/>
            <person name="Liu X.D."/>
            <person name="Liao X.Y."/>
            <person name="Jiang Y.T."/>
            <person name="Yu X."/>
            <person name="Hao Y."/>
            <person name="Huang J."/>
            <person name="Zhao X.W."/>
            <person name="Ke S."/>
            <person name="Chen Y.Y."/>
            <person name="Wu W.L."/>
            <person name="Hsu J.L."/>
            <person name="Lin Y.F."/>
            <person name="Huang M.D."/>
            <person name="Li C.Y."/>
            <person name="Huang L."/>
            <person name="Wang Z.W."/>
            <person name="Zhao X."/>
            <person name="Zhong W.Y."/>
            <person name="Peng D.H."/>
            <person name="Ahmad S."/>
            <person name="Lan S."/>
            <person name="Zhang J.S."/>
            <person name="Tsai W.C."/>
            <person name="Van de Peer Y."/>
            <person name="Liu Z.J."/>
        </authorList>
    </citation>
    <scope>NUCLEOTIDE SEQUENCE</scope>
    <source>
        <strain evidence="6">CP</strain>
    </source>
</reference>
<proteinExistence type="predicted"/>
<gene>
    <name evidence="6" type="ORF">QJS10_CPB19g01596</name>
</gene>
<dbReference type="InterPro" id="IPR025875">
    <property type="entry name" value="Leu-rich_rpt_4"/>
</dbReference>
<dbReference type="PROSITE" id="PS51450">
    <property type="entry name" value="LRR"/>
    <property type="match status" value="2"/>
</dbReference>
<dbReference type="PANTHER" id="PTHR15454">
    <property type="entry name" value="NISCHARIN RELATED"/>
    <property type="match status" value="1"/>
</dbReference>
<evidence type="ECO:0000256" key="3">
    <source>
        <dbReference type="ARBA" id="ARBA00022614"/>
    </source>
</evidence>
<evidence type="ECO:0000256" key="1">
    <source>
        <dbReference type="ARBA" id="ARBA00004496"/>
    </source>
</evidence>
<evidence type="ECO:0000256" key="5">
    <source>
        <dbReference type="SAM" id="MobiDB-lite"/>
    </source>
</evidence>
<dbReference type="SUPFAM" id="SSF52058">
    <property type="entry name" value="L domain-like"/>
    <property type="match status" value="1"/>
</dbReference>
<feature type="compositionally biased region" description="Basic and acidic residues" evidence="5">
    <location>
        <begin position="622"/>
        <end position="635"/>
    </location>
</feature>
<feature type="region of interest" description="Disordered" evidence="5">
    <location>
        <begin position="726"/>
        <end position="745"/>
    </location>
</feature>
<dbReference type="Proteomes" id="UP001180020">
    <property type="component" value="Unassembled WGS sequence"/>
</dbReference>
<dbReference type="GO" id="GO:0005737">
    <property type="term" value="C:cytoplasm"/>
    <property type="evidence" value="ECO:0007669"/>
    <property type="project" value="UniProtKB-SubCell"/>
</dbReference>
<dbReference type="Pfam" id="PF12799">
    <property type="entry name" value="LRR_4"/>
    <property type="match status" value="1"/>
</dbReference>
<evidence type="ECO:0000256" key="4">
    <source>
        <dbReference type="ARBA" id="ARBA00022737"/>
    </source>
</evidence>
<name>A0AAV9CJW5_ACOCL</name>
<feature type="compositionally biased region" description="Low complexity" evidence="5">
    <location>
        <begin position="600"/>
        <end position="621"/>
    </location>
</feature>
<organism evidence="6 7">
    <name type="scientific">Acorus calamus</name>
    <name type="common">Sweet flag</name>
    <dbReference type="NCBI Taxonomy" id="4465"/>
    <lineage>
        <taxon>Eukaryota</taxon>
        <taxon>Viridiplantae</taxon>
        <taxon>Streptophyta</taxon>
        <taxon>Embryophyta</taxon>
        <taxon>Tracheophyta</taxon>
        <taxon>Spermatophyta</taxon>
        <taxon>Magnoliopsida</taxon>
        <taxon>Liliopsida</taxon>
        <taxon>Acoraceae</taxon>
        <taxon>Acorus</taxon>
    </lineage>
</organism>
<keyword evidence="7" id="KW-1185">Reference proteome</keyword>
<sequence>MAAVVTGDRYLDHLVRFVERQAGSLLDGTLVLKLNPAGLRYVQSRLEALEEVEGLLAGAPVDYLRAYVSELGDHRALEQLRRILRLLPSLKVVSALPPPAPRDPTPLWLAAFGRLRSLELRGCDLSTSAARGLLELRHTLERIVCHNSTLLFGIHQGHCNIKAPKDALRHVFTSRIVDIKDSPLWNRLSFVSCPCNGMILMDESLQLLHVVETLDLSRNRFAKVDNLRKCTKLKHLDLGFNQLRTIASLGEVTCPVVKVVLRNNALTSLRGIENLNSVEGLDLSYNIISNFSELEILLKVDDKGIDAREFWEMNIIIASRQKRPSGYGFYHPAKDEANDKSSFNAKGKRLSRLACIEDDEQRKYHGLDGDQDSPSGSDNPRREEGTISDGEAEIVDLISRVEFMKKERSVLWLREFKEWMDQNASVVDSKFVGLDMGLGNENYIKTKHGCKLLGESSSILDPDTPADTSIIVHKHEQLNSEGKAVTESSLMDGRRMMDYVIIREGEGVAEESVKSDSDESLDYSPLEVTDSSTIVTDKRTSQTEHEKESPDSPQLTVINKIMESRPSSVYPGSPPHYEVDILHRRQYLEEEYMHLPIESHSMASSDSDSSCSDDNLDVSSSEEVHEGDKHGDSSSKDSIGAKSDSCSELFTETVEHSKAKHGDPCFNNSVFDNGSIDHDQITNGDVVCLNRKMKRRPQKRVISLVEENSIIRNTNAQPQKLNGKVEFNDDVKDGNRKKNDNENGFLWSGKEVDKHKALTGKEIDSLICEAGDISLSKTKRSYEESIENYFRRHIADSSASETCDEFIHCDCLVKQGSEYQERKVVVLLSSEKKLYVILVDGVDDGEGANLYVLGCHRLEDVKEVVVGLGLQALRFYT</sequence>
<feature type="region of interest" description="Disordered" evidence="5">
    <location>
        <begin position="600"/>
        <end position="642"/>
    </location>
</feature>
<dbReference type="SMART" id="SM00365">
    <property type="entry name" value="LRR_SD22"/>
    <property type="match status" value="3"/>
</dbReference>
<evidence type="ECO:0000256" key="2">
    <source>
        <dbReference type="ARBA" id="ARBA00022490"/>
    </source>
</evidence>
<dbReference type="InterPro" id="IPR032675">
    <property type="entry name" value="LRR_dom_sf"/>
</dbReference>
<protein>
    <recommendedName>
        <fullName evidence="8">Outer arm dynein light chain 1 protein</fullName>
    </recommendedName>
</protein>
<evidence type="ECO:0008006" key="8">
    <source>
        <dbReference type="Google" id="ProtNLM"/>
    </source>
</evidence>
<feature type="compositionally biased region" description="Basic and acidic residues" evidence="5">
    <location>
        <begin position="508"/>
        <end position="517"/>
    </location>
</feature>
<evidence type="ECO:0000313" key="6">
    <source>
        <dbReference type="EMBL" id="KAK1288367.1"/>
    </source>
</evidence>
<reference evidence="6" key="2">
    <citation type="submission" date="2023-06" db="EMBL/GenBank/DDBJ databases">
        <authorList>
            <person name="Ma L."/>
            <person name="Liu K.-W."/>
            <person name="Li Z."/>
            <person name="Hsiao Y.-Y."/>
            <person name="Qi Y."/>
            <person name="Fu T."/>
            <person name="Tang G."/>
            <person name="Zhang D."/>
            <person name="Sun W.-H."/>
            <person name="Liu D.-K."/>
            <person name="Li Y."/>
            <person name="Chen G.-Z."/>
            <person name="Liu X.-D."/>
            <person name="Liao X.-Y."/>
            <person name="Jiang Y.-T."/>
            <person name="Yu X."/>
            <person name="Hao Y."/>
            <person name="Huang J."/>
            <person name="Zhao X.-W."/>
            <person name="Ke S."/>
            <person name="Chen Y.-Y."/>
            <person name="Wu W.-L."/>
            <person name="Hsu J.-L."/>
            <person name="Lin Y.-F."/>
            <person name="Huang M.-D."/>
            <person name="Li C.-Y."/>
            <person name="Huang L."/>
            <person name="Wang Z.-W."/>
            <person name="Zhao X."/>
            <person name="Zhong W.-Y."/>
            <person name="Peng D.-H."/>
            <person name="Ahmad S."/>
            <person name="Lan S."/>
            <person name="Zhang J.-S."/>
            <person name="Tsai W.-C."/>
            <person name="Van De Peer Y."/>
            <person name="Liu Z.-J."/>
        </authorList>
    </citation>
    <scope>NUCLEOTIDE SEQUENCE</scope>
    <source>
        <strain evidence="6">CP</strain>
        <tissue evidence="6">Leaves</tissue>
    </source>
</reference>
<feature type="compositionally biased region" description="Basic and acidic residues" evidence="5">
    <location>
        <begin position="536"/>
        <end position="550"/>
    </location>
</feature>
<keyword evidence="3" id="KW-0433">Leucine-rich repeat</keyword>